<reference evidence="2 3" key="1">
    <citation type="journal article" date="2015" name="Int. J. Syst. Evol. Microbiol.">
        <title>Flavisolibacter ginsenosidimutans sp. nov., with ginsenoside-converting activity isolated from soil used for cultivating ginseng.</title>
        <authorList>
            <person name="Zhao Y."/>
            <person name="Liu Q."/>
            <person name="Kang M.S."/>
            <person name="Jin F."/>
            <person name="Yu H."/>
            <person name="Im W.T."/>
        </authorList>
    </citation>
    <scope>NUCLEOTIDE SEQUENCE [LARGE SCALE GENOMIC DNA]</scope>
    <source>
        <strain evidence="2 3">Gsoil 636</strain>
    </source>
</reference>
<dbReference type="AlphaFoldDB" id="A0A5B8UFK3"/>
<protein>
    <submittedName>
        <fullName evidence="2">Cytochrome c oxidase subunit 2A</fullName>
    </submittedName>
</protein>
<evidence type="ECO:0000313" key="2">
    <source>
        <dbReference type="EMBL" id="QEC55447.1"/>
    </source>
</evidence>
<organism evidence="2 3">
    <name type="scientific">Flavisolibacter ginsenosidimutans</name>
    <dbReference type="NCBI Taxonomy" id="661481"/>
    <lineage>
        <taxon>Bacteria</taxon>
        <taxon>Pseudomonadati</taxon>
        <taxon>Bacteroidota</taxon>
        <taxon>Chitinophagia</taxon>
        <taxon>Chitinophagales</taxon>
        <taxon>Chitinophagaceae</taxon>
        <taxon>Flavisolibacter</taxon>
    </lineage>
</organism>
<sequence>MERQDLPPTDKADLEFDKTFKPKGAIAFFLILVVLGIVIWYGIYYIMLQRV</sequence>
<evidence type="ECO:0000313" key="3">
    <source>
        <dbReference type="Proteomes" id="UP000321204"/>
    </source>
</evidence>
<dbReference type="InterPro" id="IPR036246">
    <property type="entry name" value="Cyt_c_oxidase_su2a_ba3"/>
</dbReference>
<keyword evidence="3" id="KW-1185">Reference proteome</keyword>
<dbReference type="InterPro" id="IPR012538">
    <property type="entry name" value="Cyt_c_oxidase_su2a"/>
</dbReference>
<dbReference type="Pfam" id="PF08113">
    <property type="entry name" value="CoxIIa"/>
    <property type="match status" value="1"/>
</dbReference>
<gene>
    <name evidence="2" type="ORF">FSB75_05855</name>
</gene>
<dbReference type="EMBL" id="CP042433">
    <property type="protein sequence ID" value="QEC55447.1"/>
    <property type="molecule type" value="Genomic_DNA"/>
</dbReference>
<keyword evidence="1" id="KW-0472">Membrane</keyword>
<dbReference type="KEGG" id="fgg:FSB75_05855"/>
<keyword evidence="1" id="KW-0812">Transmembrane</keyword>
<dbReference type="OrthoDB" id="680816at2"/>
<dbReference type="SUPFAM" id="SSF81473">
    <property type="entry name" value="Bacterial ba3 type cytochrome c oxidase subunit IIa"/>
    <property type="match status" value="1"/>
</dbReference>
<evidence type="ECO:0000256" key="1">
    <source>
        <dbReference type="SAM" id="Phobius"/>
    </source>
</evidence>
<keyword evidence="1" id="KW-1133">Transmembrane helix</keyword>
<accession>A0A5B8UFK3</accession>
<dbReference type="Proteomes" id="UP000321204">
    <property type="component" value="Chromosome"/>
</dbReference>
<feature type="transmembrane region" description="Helical" evidence="1">
    <location>
        <begin position="25"/>
        <end position="47"/>
    </location>
</feature>
<name>A0A5B8UFK3_9BACT</name>
<proteinExistence type="predicted"/>
<dbReference type="RefSeq" id="WP_146784160.1">
    <property type="nucleotide sequence ID" value="NZ_BAABIO010000002.1"/>
</dbReference>